<feature type="active site" evidence="7">
    <location>
        <position position="513"/>
    </location>
</feature>
<gene>
    <name evidence="10" type="primary">rlmD</name>
    <name evidence="10" type="ORF">EEL30_08965</name>
</gene>
<dbReference type="AlphaFoldDB" id="A0A518V646"/>
<feature type="binding site" evidence="6">
    <location>
        <position position="486"/>
    </location>
    <ligand>
        <name>S-adenosyl-L-methionine</name>
        <dbReference type="ChEBI" id="CHEBI:59789"/>
    </ligand>
</feature>
<dbReference type="Proteomes" id="UP000319432">
    <property type="component" value="Chromosome"/>
</dbReference>
<keyword evidence="3 6" id="KW-0808">Transferase</keyword>
<evidence type="ECO:0000256" key="6">
    <source>
        <dbReference type="PROSITE-ProRule" id="PRU01024"/>
    </source>
</evidence>
<evidence type="ECO:0000256" key="5">
    <source>
        <dbReference type="ARBA" id="ARBA00023014"/>
    </source>
</evidence>
<sequence length="555" mass="61719">MRKSGTGKSQRGNKQRKEPNQSREQQPKNYPVQLEQMVDLEITGLNHEAEGVGRYNGYTLFVKGALPGETVRAKVIHAKKNFGYAQLVEIMTTSDHREEPPCPVYDRCGGCSLQHLIYSEQLRHKQQIVMDNLRRIGGFRIEGEEEKGLRMKCEAVSSVNDETATFDVVPTSSTVVAPRNSELVTDEAHKSEGVTAEQITKEPLSNGVALVEPAKAVKVLPTLGMTDPWRYRNKAQVPIGEENGALIGGFYAEKSHDIIDINECLIQHQSNDEVVATVKRIAERLGIEPYNEVKHTGLLRHVVAKVGAKTGDLMLVLITTEAFLPEREQLIQLIRAELPGVKSMVQNINVRRTNVIFGDETFTMWGDDVIYDYIGPIKFAISARSFYQVNPEQTDVLYSKTLEYAGLEGDETVIDAYCGIGTISLFLAQKAKHVYGVEIVPEAIADAKRNAELNGFENVSFEVGPAEVVIPNWRKQGIVADVIVVDPPRKGCDEALLTTILQMQPKKVVYVSCNPSTLARDLKVLAEQYEVVEVQPVDMFPHTGHVESVALLNRK</sequence>
<dbReference type="Gene3D" id="3.40.50.150">
    <property type="entry name" value="Vaccinia Virus protein VP39"/>
    <property type="match status" value="2"/>
</dbReference>
<evidence type="ECO:0000256" key="1">
    <source>
        <dbReference type="ARBA" id="ARBA00022485"/>
    </source>
</evidence>
<dbReference type="PANTHER" id="PTHR11061">
    <property type="entry name" value="RNA M5U METHYLTRANSFERASE"/>
    <property type="match status" value="1"/>
</dbReference>
<feature type="binding site" evidence="6">
    <location>
        <position position="388"/>
    </location>
    <ligand>
        <name>S-adenosyl-L-methionine</name>
        <dbReference type="ChEBI" id="CHEBI:59789"/>
    </ligand>
</feature>
<keyword evidence="2 6" id="KW-0489">Methyltransferase</keyword>
<dbReference type="GO" id="GO:0070041">
    <property type="term" value="F:rRNA (uridine-C5-)-methyltransferase activity"/>
    <property type="evidence" value="ECO:0007669"/>
    <property type="project" value="TreeGrafter"/>
</dbReference>
<keyword evidence="5" id="KW-0411">Iron-sulfur</keyword>
<keyword evidence="4 6" id="KW-0949">S-adenosyl-L-methionine</keyword>
<dbReference type="PROSITE" id="PS50926">
    <property type="entry name" value="TRAM"/>
    <property type="match status" value="1"/>
</dbReference>
<feature type="compositionally biased region" description="Polar residues" evidence="8">
    <location>
        <begin position="1"/>
        <end position="12"/>
    </location>
</feature>
<dbReference type="PROSITE" id="PS01230">
    <property type="entry name" value="TRMA_1"/>
    <property type="match status" value="1"/>
</dbReference>
<dbReference type="FunFam" id="2.40.50.140:FF:000097">
    <property type="entry name" value="23S rRNA (uracil(1939)-C(5))-methyltransferase RlmD"/>
    <property type="match status" value="1"/>
</dbReference>
<keyword evidence="1" id="KW-0408">Iron</keyword>
<dbReference type="Gene3D" id="2.40.50.1070">
    <property type="match status" value="1"/>
</dbReference>
<dbReference type="NCBIfam" id="TIGR00479">
    <property type="entry name" value="rumA"/>
    <property type="match status" value="1"/>
</dbReference>
<dbReference type="Gene3D" id="2.40.50.140">
    <property type="entry name" value="Nucleic acid-binding proteins"/>
    <property type="match status" value="1"/>
</dbReference>
<keyword evidence="1" id="KW-0004">4Fe-4S</keyword>
<dbReference type="CDD" id="cd02440">
    <property type="entry name" value="AdoMet_MTases"/>
    <property type="match status" value="1"/>
</dbReference>
<dbReference type="GO" id="GO:0051539">
    <property type="term" value="F:4 iron, 4 sulfur cluster binding"/>
    <property type="evidence" value="ECO:0007669"/>
    <property type="project" value="UniProtKB-KW"/>
</dbReference>
<dbReference type="InterPro" id="IPR030390">
    <property type="entry name" value="MeTrfase_TrmA_AS"/>
</dbReference>
<comment type="similarity">
    <text evidence="6">Belongs to the class I-like SAM-binding methyltransferase superfamily. RNA M5U methyltransferase family.</text>
</comment>
<dbReference type="InterPro" id="IPR010280">
    <property type="entry name" value="U5_MeTrfase_fam"/>
</dbReference>
<dbReference type="InterPro" id="IPR012340">
    <property type="entry name" value="NA-bd_OB-fold"/>
</dbReference>
<dbReference type="FunFam" id="3.40.50.150:FF:000009">
    <property type="entry name" value="23S rRNA (Uracil(1939)-C(5))-methyltransferase RlmD"/>
    <property type="match status" value="1"/>
</dbReference>
<reference evidence="10 11" key="1">
    <citation type="submission" date="2018-11" db="EMBL/GenBank/DDBJ databases">
        <title>Phylogenetic determinants of toxin gene distribution in genomes of Brevibacillus laterosporus.</title>
        <authorList>
            <person name="Glare T.R."/>
            <person name="Durrant A."/>
            <person name="Berry C."/>
            <person name="Palma L."/>
            <person name="Ormskirk M."/>
            <person name="Cox M.O."/>
        </authorList>
    </citation>
    <scope>NUCLEOTIDE SEQUENCE [LARGE SCALE GENOMIC DNA]</scope>
    <source>
        <strain evidence="10 11">1821L</strain>
    </source>
</reference>
<dbReference type="SUPFAM" id="SSF50249">
    <property type="entry name" value="Nucleic acid-binding proteins"/>
    <property type="match status" value="1"/>
</dbReference>
<dbReference type="InterPro" id="IPR002792">
    <property type="entry name" value="TRAM_dom"/>
</dbReference>
<dbReference type="SUPFAM" id="SSF53335">
    <property type="entry name" value="S-adenosyl-L-methionine-dependent methyltransferases"/>
    <property type="match status" value="1"/>
</dbReference>
<evidence type="ECO:0000256" key="2">
    <source>
        <dbReference type="ARBA" id="ARBA00022603"/>
    </source>
</evidence>
<evidence type="ECO:0000256" key="3">
    <source>
        <dbReference type="ARBA" id="ARBA00022679"/>
    </source>
</evidence>
<organism evidence="10 11">
    <name type="scientific">Brevibacillus laterosporus</name>
    <name type="common">Bacillus laterosporus</name>
    <dbReference type="NCBI Taxonomy" id="1465"/>
    <lineage>
        <taxon>Bacteria</taxon>
        <taxon>Bacillati</taxon>
        <taxon>Bacillota</taxon>
        <taxon>Bacilli</taxon>
        <taxon>Bacillales</taxon>
        <taxon>Paenibacillaceae</taxon>
        <taxon>Brevibacillus</taxon>
    </lineage>
</organism>
<dbReference type="EC" id="2.1.1.190" evidence="10"/>
<evidence type="ECO:0000256" key="4">
    <source>
        <dbReference type="ARBA" id="ARBA00022691"/>
    </source>
</evidence>
<feature type="region of interest" description="Disordered" evidence="8">
    <location>
        <begin position="1"/>
        <end position="32"/>
    </location>
</feature>
<dbReference type="InterPro" id="IPR029063">
    <property type="entry name" value="SAM-dependent_MTases_sf"/>
</dbReference>
<feature type="binding site" evidence="6">
    <location>
        <position position="417"/>
    </location>
    <ligand>
        <name>S-adenosyl-L-methionine</name>
        <dbReference type="ChEBI" id="CHEBI:59789"/>
    </ligand>
</feature>
<dbReference type="GO" id="GO:0070475">
    <property type="term" value="P:rRNA base methylation"/>
    <property type="evidence" value="ECO:0007669"/>
    <property type="project" value="TreeGrafter"/>
</dbReference>
<keyword evidence="11" id="KW-1185">Reference proteome</keyword>
<feature type="binding site" evidence="6">
    <location>
        <position position="438"/>
    </location>
    <ligand>
        <name>S-adenosyl-L-methionine</name>
        <dbReference type="ChEBI" id="CHEBI:59789"/>
    </ligand>
</feature>
<name>A0A518V646_BRELA</name>
<feature type="domain" description="TRAM" evidence="9">
    <location>
        <begin position="31"/>
        <end position="89"/>
    </location>
</feature>
<dbReference type="OrthoDB" id="9804590at2"/>
<dbReference type="PROSITE" id="PS01231">
    <property type="entry name" value="TRMA_2"/>
    <property type="match status" value="1"/>
</dbReference>
<evidence type="ECO:0000313" key="11">
    <source>
        <dbReference type="Proteomes" id="UP000319432"/>
    </source>
</evidence>
<evidence type="ECO:0000256" key="7">
    <source>
        <dbReference type="PROSITE-ProRule" id="PRU10015"/>
    </source>
</evidence>
<evidence type="ECO:0000256" key="8">
    <source>
        <dbReference type="SAM" id="MobiDB-lite"/>
    </source>
</evidence>
<evidence type="ECO:0000259" key="9">
    <source>
        <dbReference type="PROSITE" id="PS50926"/>
    </source>
</evidence>
<proteinExistence type="inferred from homology"/>
<dbReference type="EMBL" id="CP033464">
    <property type="protein sequence ID" value="QDX92445.1"/>
    <property type="molecule type" value="Genomic_DNA"/>
</dbReference>
<evidence type="ECO:0000313" key="10">
    <source>
        <dbReference type="EMBL" id="QDX92445.1"/>
    </source>
</evidence>
<dbReference type="Pfam" id="PF05958">
    <property type="entry name" value="tRNA_U5-meth_tr"/>
    <property type="match status" value="1"/>
</dbReference>
<dbReference type="PANTHER" id="PTHR11061:SF30">
    <property type="entry name" value="TRNA (URACIL(54)-C(5))-METHYLTRANSFERASE"/>
    <property type="match status" value="1"/>
</dbReference>
<feature type="active site" description="Nucleophile" evidence="6">
    <location>
        <position position="513"/>
    </location>
</feature>
<dbReference type="PROSITE" id="PS51687">
    <property type="entry name" value="SAM_MT_RNA_M5U"/>
    <property type="match status" value="1"/>
</dbReference>
<dbReference type="InterPro" id="IPR030391">
    <property type="entry name" value="MeTrfase_TrmA_CS"/>
</dbReference>
<accession>A0A518V646</accession>
<dbReference type="Pfam" id="PF01938">
    <property type="entry name" value="TRAM"/>
    <property type="match status" value="1"/>
</dbReference>
<dbReference type="FunFam" id="2.40.50.1070:FF:000003">
    <property type="entry name" value="23S rRNA (Uracil-5-)-methyltransferase RumA"/>
    <property type="match status" value="1"/>
</dbReference>
<keyword evidence="1" id="KW-0479">Metal-binding</keyword>
<protein>
    <submittedName>
        <fullName evidence="10">23S rRNA (Uracil(1939)-C(5))-methyltransferase RlmD</fullName>
        <ecNumber evidence="10">2.1.1.190</ecNumber>
    </submittedName>
</protein>